<name>A0A804JAT2_MUSAM</name>
<reference evidence="1" key="1">
    <citation type="submission" date="2021-03" db="EMBL/GenBank/DDBJ databases">
        <authorList>
            <consortium name="Genoscope - CEA"/>
            <person name="William W."/>
        </authorList>
    </citation>
    <scope>NUCLEOTIDE SEQUENCE</scope>
    <source>
        <strain evidence="1">Doubled-haploid Pahang</strain>
    </source>
</reference>
<reference evidence="2" key="2">
    <citation type="submission" date="2021-05" db="UniProtKB">
        <authorList>
            <consortium name="EnsemblPlants"/>
        </authorList>
    </citation>
    <scope>IDENTIFICATION</scope>
    <source>
        <strain evidence="2">subsp. malaccensis</strain>
    </source>
</reference>
<evidence type="ECO:0000313" key="2">
    <source>
        <dbReference type="EnsemblPlants" id="Ma05_p31790.1"/>
    </source>
</evidence>
<organism evidence="2 3">
    <name type="scientific">Musa acuminata subsp. malaccensis</name>
    <name type="common">Wild banana</name>
    <name type="synonym">Musa malaccensis</name>
    <dbReference type="NCBI Taxonomy" id="214687"/>
    <lineage>
        <taxon>Eukaryota</taxon>
        <taxon>Viridiplantae</taxon>
        <taxon>Streptophyta</taxon>
        <taxon>Embryophyta</taxon>
        <taxon>Tracheophyta</taxon>
        <taxon>Spermatophyta</taxon>
        <taxon>Magnoliopsida</taxon>
        <taxon>Liliopsida</taxon>
        <taxon>Zingiberales</taxon>
        <taxon>Musaceae</taxon>
        <taxon>Musa</taxon>
    </lineage>
</organism>
<dbReference type="EnsemblPlants" id="Ma05_t31790.1">
    <property type="protein sequence ID" value="Ma05_p31790.1"/>
    <property type="gene ID" value="Ma05_g31790"/>
</dbReference>
<proteinExistence type="predicted"/>
<dbReference type="EMBL" id="HG996470">
    <property type="protein sequence ID" value="CAG1840714.1"/>
    <property type="molecule type" value="Genomic_DNA"/>
</dbReference>
<keyword evidence="3" id="KW-1185">Reference proteome</keyword>
<dbReference type="Proteomes" id="UP000012960">
    <property type="component" value="Unplaced"/>
</dbReference>
<dbReference type="AlphaFoldDB" id="A0A804JAT2"/>
<protein>
    <submittedName>
        <fullName evidence="1">(wild Malaysian banana) hypothetical protein</fullName>
    </submittedName>
</protein>
<gene>
    <name evidence="1" type="ORF">GSMUA_283660.1</name>
</gene>
<accession>A0A804JAT2</accession>
<evidence type="ECO:0000313" key="1">
    <source>
        <dbReference type="EMBL" id="CAG1840714.1"/>
    </source>
</evidence>
<sequence length="118" mass="13534">MNPFSLKGLVNSGLYHPMKLLHCHKHEELNAYSIYTGLHMFPRPGISRKVVHIIMKLPRWGCLLIVDAPVQKTKDLVKLTCGRLNNYKKAIVLSSELERHQGFLSFKKPTARDNVELN</sequence>
<evidence type="ECO:0000313" key="3">
    <source>
        <dbReference type="Proteomes" id="UP000012960"/>
    </source>
</evidence>
<dbReference type="Gramene" id="Ma05_t31790.1">
    <property type="protein sequence ID" value="Ma05_p31790.1"/>
    <property type="gene ID" value="Ma05_g31790"/>
</dbReference>
<dbReference type="InParanoid" id="A0A804JAT2"/>